<protein>
    <submittedName>
        <fullName evidence="3">Uncharacterized protein</fullName>
    </submittedName>
</protein>
<name>E3J0Q2_PSEI1</name>
<dbReference type="KEGG" id="fri:FraEuI1c_4831"/>
<feature type="region of interest" description="Disordered" evidence="1">
    <location>
        <begin position="270"/>
        <end position="309"/>
    </location>
</feature>
<organism evidence="3 4">
    <name type="scientific">Pseudofrankia inefficax (strain DSM 45817 / CECT 9037 / DDB 130130 / EuI1c)</name>
    <name type="common">Frankia inefficax</name>
    <dbReference type="NCBI Taxonomy" id="298654"/>
    <lineage>
        <taxon>Bacteria</taxon>
        <taxon>Bacillati</taxon>
        <taxon>Actinomycetota</taxon>
        <taxon>Actinomycetes</taxon>
        <taxon>Frankiales</taxon>
        <taxon>Frankiaceae</taxon>
        <taxon>Pseudofrankia</taxon>
    </lineage>
</organism>
<keyword evidence="2" id="KW-0472">Membrane</keyword>
<feature type="region of interest" description="Disordered" evidence="1">
    <location>
        <begin position="1"/>
        <end position="30"/>
    </location>
</feature>
<feature type="transmembrane region" description="Helical" evidence="2">
    <location>
        <begin position="149"/>
        <end position="167"/>
    </location>
</feature>
<keyword evidence="2" id="KW-1133">Transmembrane helix</keyword>
<evidence type="ECO:0000256" key="2">
    <source>
        <dbReference type="SAM" id="Phobius"/>
    </source>
</evidence>
<evidence type="ECO:0000313" key="3">
    <source>
        <dbReference type="EMBL" id="ADP82821.1"/>
    </source>
</evidence>
<evidence type="ECO:0000256" key="1">
    <source>
        <dbReference type="SAM" id="MobiDB-lite"/>
    </source>
</evidence>
<reference evidence="3 4" key="1">
    <citation type="submission" date="2010-10" db="EMBL/GenBank/DDBJ databases">
        <title>Complete sequence of Frankia sp. EuI1c.</title>
        <authorList>
            <consortium name="US DOE Joint Genome Institute"/>
            <person name="Lucas S."/>
            <person name="Copeland A."/>
            <person name="Lapidus A."/>
            <person name="Cheng J.-F."/>
            <person name="Bruce D."/>
            <person name="Goodwin L."/>
            <person name="Pitluck S."/>
            <person name="Chertkov O."/>
            <person name="Detter J.C."/>
            <person name="Han C."/>
            <person name="Tapia R."/>
            <person name="Land M."/>
            <person name="Hauser L."/>
            <person name="Jeffries C."/>
            <person name="Kyrpides N."/>
            <person name="Ivanova N."/>
            <person name="Mikhailova N."/>
            <person name="Beauchemin N."/>
            <person name="Sen A."/>
            <person name="Sur S.A."/>
            <person name="Gtari M."/>
            <person name="Wall L."/>
            <person name="Tisa L."/>
            <person name="Woyke T."/>
        </authorList>
    </citation>
    <scope>NUCLEOTIDE SEQUENCE [LARGE SCALE GENOMIC DNA]</scope>
    <source>
        <strain evidence="4">DSM 45817 / CECT 9037 / EuI1c</strain>
    </source>
</reference>
<sequence length="309" mass="30709">MVEHPDEPYPAGTGGGPVAPTRPGPAPARPIWETDRRVAAARAAWRAASAATADPRWARPGSAAAEGAEQGFAYWPDGWPPDAVALEAPAVDGWAPEPRRRARGALPAVLAAAGAVLTMIASMLAWATVRAFGMVEFSVSGMDPTQHGRLTFGLGIVVGIAALGLAARPHGHPARLLAGVTGVAGFAIALVALVDIGYLRGGGLFAGSGIEATTTIAPGLWLVLGGGLLALAAALFARPGSQPVGQAGQFVGPAGGQPWPAVAPDGWAAPGMAAVADGPPDGPTRQTGHAGTGTADPRPGDADAGLMGS</sequence>
<proteinExistence type="predicted"/>
<evidence type="ECO:0000313" key="4">
    <source>
        <dbReference type="Proteomes" id="UP000002484"/>
    </source>
</evidence>
<feature type="transmembrane region" description="Helical" evidence="2">
    <location>
        <begin position="176"/>
        <end position="199"/>
    </location>
</feature>
<dbReference type="InParanoid" id="E3J0Q2"/>
<feature type="transmembrane region" description="Helical" evidence="2">
    <location>
        <begin position="108"/>
        <end position="129"/>
    </location>
</feature>
<keyword evidence="4" id="KW-1185">Reference proteome</keyword>
<dbReference type="AlphaFoldDB" id="E3J0Q2"/>
<dbReference type="OrthoDB" id="3214328at2"/>
<dbReference type="RefSeq" id="WP_013425939.1">
    <property type="nucleotide sequence ID" value="NC_014666.1"/>
</dbReference>
<dbReference type="Proteomes" id="UP000002484">
    <property type="component" value="Chromosome"/>
</dbReference>
<accession>E3J0Q2</accession>
<feature type="transmembrane region" description="Helical" evidence="2">
    <location>
        <begin position="219"/>
        <end position="237"/>
    </location>
</feature>
<keyword evidence="2" id="KW-0812">Transmembrane</keyword>
<dbReference type="EMBL" id="CP002299">
    <property type="protein sequence ID" value="ADP82821.1"/>
    <property type="molecule type" value="Genomic_DNA"/>
</dbReference>
<gene>
    <name evidence="3" type="ordered locus">FraEuI1c_4831</name>
</gene>
<dbReference type="HOGENOM" id="CLU_899421_0_0_11"/>